<evidence type="ECO:0000313" key="6">
    <source>
        <dbReference type="EMBL" id="KAK9828509.1"/>
    </source>
</evidence>
<keyword evidence="3" id="KW-0862">Zinc</keyword>
<keyword evidence="1" id="KW-0479">Metal-binding</keyword>
<evidence type="ECO:0000313" key="7">
    <source>
        <dbReference type="Proteomes" id="UP001489004"/>
    </source>
</evidence>
<dbReference type="Gene3D" id="6.10.140.2220">
    <property type="match status" value="1"/>
</dbReference>
<dbReference type="SUPFAM" id="SSF144232">
    <property type="entry name" value="HIT/MYND zinc finger-like"/>
    <property type="match status" value="1"/>
</dbReference>
<evidence type="ECO:0000256" key="2">
    <source>
        <dbReference type="ARBA" id="ARBA00022771"/>
    </source>
</evidence>
<gene>
    <name evidence="6" type="ORF">WJX72_000466</name>
</gene>
<comment type="caution">
    <text evidence="6">The sequence shown here is derived from an EMBL/GenBank/DDBJ whole genome shotgun (WGS) entry which is preliminary data.</text>
</comment>
<keyword evidence="2 4" id="KW-0863">Zinc-finger</keyword>
<dbReference type="PROSITE" id="PS50865">
    <property type="entry name" value="ZF_MYND_2"/>
    <property type="match status" value="1"/>
</dbReference>
<evidence type="ECO:0000256" key="3">
    <source>
        <dbReference type="ARBA" id="ARBA00022833"/>
    </source>
</evidence>
<sequence length="344" mass="37211">MLLKVKLCNRPSCTRLLGPRGSRFSLAREALFAYTTAWVLPALLIRGPQGERLKAGEGERLKQWLASLARLVAFLHPTAGITDAVAQHMFSGFAAVFQSRLHSARPDAPSISAALCMMCMTINVISAQPGGDQRLRCEALVQTGLLGCISRLACRWWADEGWFFAYGLLIKRLLPAMCAILPADAATSSRLRAADASFADADIDTDFLPGPAPVKHQLMTVSDLGHMFHSIEHIKHSPERALRLVSGSSQATKQMALNNMTVLVEALEGKYGAWDARCAAMELLRSRMAALGPGCNSPACGNLAGASEGALKTRQCSGCMRARYCSAACQKAAWRLHRRVCGQL</sequence>
<proteinExistence type="predicted"/>
<evidence type="ECO:0000256" key="1">
    <source>
        <dbReference type="ARBA" id="ARBA00022723"/>
    </source>
</evidence>
<accession>A0AAW1R462</accession>
<organism evidence="6 7">
    <name type="scientific">[Myrmecia] bisecta</name>
    <dbReference type="NCBI Taxonomy" id="41462"/>
    <lineage>
        <taxon>Eukaryota</taxon>
        <taxon>Viridiplantae</taxon>
        <taxon>Chlorophyta</taxon>
        <taxon>core chlorophytes</taxon>
        <taxon>Trebouxiophyceae</taxon>
        <taxon>Trebouxiales</taxon>
        <taxon>Trebouxiaceae</taxon>
        <taxon>Myrmecia</taxon>
    </lineage>
</organism>
<dbReference type="Pfam" id="PF01753">
    <property type="entry name" value="zf-MYND"/>
    <property type="match status" value="1"/>
</dbReference>
<keyword evidence="7" id="KW-1185">Reference proteome</keyword>
<name>A0AAW1R462_9CHLO</name>
<dbReference type="Proteomes" id="UP001489004">
    <property type="component" value="Unassembled WGS sequence"/>
</dbReference>
<feature type="domain" description="MYND-type" evidence="5">
    <location>
        <begin position="297"/>
        <end position="341"/>
    </location>
</feature>
<reference evidence="6 7" key="1">
    <citation type="journal article" date="2024" name="Nat. Commun.">
        <title>Phylogenomics reveals the evolutionary origins of lichenization in chlorophyte algae.</title>
        <authorList>
            <person name="Puginier C."/>
            <person name="Libourel C."/>
            <person name="Otte J."/>
            <person name="Skaloud P."/>
            <person name="Haon M."/>
            <person name="Grisel S."/>
            <person name="Petersen M."/>
            <person name="Berrin J.G."/>
            <person name="Delaux P.M."/>
            <person name="Dal Grande F."/>
            <person name="Keller J."/>
        </authorList>
    </citation>
    <scope>NUCLEOTIDE SEQUENCE [LARGE SCALE GENOMIC DNA]</scope>
    <source>
        <strain evidence="6 7">SAG 2043</strain>
    </source>
</reference>
<evidence type="ECO:0000256" key="4">
    <source>
        <dbReference type="PROSITE-ProRule" id="PRU00134"/>
    </source>
</evidence>
<dbReference type="GO" id="GO:0008270">
    <property type="term" value="F:zinc ion binding"/>
    <property type="evidence" value="ECO:0007669"/>
    <property type="project" value="UniProtKB-KW"/>
</dbReference>
<dbReference type="AlphaFoldDB" id="A0AAW1R462"/>
<dbReference type="EMBL" id="JALJOR010000001">
    <property type="protein sequence ID" value="KAK9828509.1"/>
    <property type="molecule type" value="Genomic_DNA"/>
</dbReference>
<protein>
    <recommendedName>
        <fullName evidence="5">MYND-type domain-containing protein</fullName>
    </recommendedName>
</protein>
<evidence type="ECO:0000259" key="5">
    <source>
        <dbReference type="PROSITE" id="PS50865"/>
    </source>
</evidence>
<dbReference type="InterPro" id="IPR002893">
    <property type="entry name" value="Znf_MYND"/>
</dbReference>